<name>A0A2T4AQD8_TRIHA</name>
<dbReference type="AlphaFoldDB" id="A0A2T4AQD8"/>
<dbReference type="GeneID" id="36630767"/>
<dbReference type="InterPro" id="IPR027417">
    <property type="entry name" value="P-loop_NTPase"/>
</dbReference>
<dbReference type="Proteomes" id="UP000241690">
    <property type="component" value="Unassembled WGS sequence"/>
</dbReference>
<dbReference type="STRING" id="983964.A0A2T4AQD8"/>
<dbReference type="RefSeq" id="XP_024778962.1">
    <property type="nucleotide sequence ID" value="XM_024922184.1"/>
</dbReference>
<dbReference type="Pfam" id="PF13238">
    <property type="entry name" value="AAA_18"/>
    <property type="match status" value="1"/>
</dbReference>
<dbReference type="EMBL" id="KZ679676">
    <property type="protein sequence ID" value="PTB59285.1"/>
    <property type="molecule type" value="Genomic_DNA"/>
</dbReference>
<sequence length="188" mass="21308">MPQYIYINGYPGVGKLTIAKELEKLILSSKIYHNHLFIDPVAPLVDRCSPHYHDIRTSFRRHILNTIATSEATQQFTWIFTDSRSSSLIGSTGAEDYRDAANKRGVPFISIVLRCQLEENVTRVLGEGRGAGFNTKLTDPEALKRIRQEEDIYTFGGPYELELDITNITPTRAAQKIYEHLAKVIHTT</sequence>
<reference evidence="1 2" key="1">
    <citation type="submission" date="2016-07" db="EMBL/GenBank/DDBJ databases">
        <title>Multiple horizontal gene transfer events from other fungi enriched the ability of initially mycotrophic Trichoderma (Ascomycota) to feed on dead plant biomass.</title>
        <authorList>
            <consortium name="DOE Joint Genome Institute"/>
            <person name="Aerts A."/>
            <person name="Atanasova L."/>
            <person name="Chenthamara K."/>
            <person name="Zhang J."/>
            <person name="Grujic M."/>
            <person name="Henrissat B."/>
            <person name="Kuo A."/>
            <person name="Salamov A."/>
            <person name="Lipzen A."/>
            <person name="Labutti K."/>
            <person name="Barry K."/>
            <person name="Miao Y."/>
            <person name="Rahimi M.J."/>
            <person name="Shen Q."/>
            <person name="Grigoriev I.V."/>
            <person name="Kubicek C.P."/>
            <person name="Druzhinina I.S."/>
        </authorList>
    </citation>
    <scope>NUCLEOTIDE SEQUENCE [LARGE SCALE GENOMIC DNA]</scope>
    <source>
        <strain evidence="1 2">CBS 226.95</strain>
    </source>
</reference>
<dbReference type="Gene3D" id="3.40.50.300">
    <property type="entry name" value="P-loop containing nucleotide triphosphate hydrolases"/>
    <property type="match status" value="1"/>
</dbReference>
<protein>
    <submittedName>
        <fullName evidence="1">Uncharacterized protein</fullName>
    </submittedName>
</protein>
<proteinExistence type="predicted"/>
<gene>
    <name evidence="1" type="ORF">M431DRAFT_74039</name>
</gene>
<organism evidence="1 2">
    <name type="scientific">Trichoderma harzianum CBS 226.95</name>
    <dbReference type="NCBI Taxonomy" id="983964"/>
    <lineage>
        <taxon>Eukaryota</taxon>
        <taxon>Fungi</taxon>
        <taxon>Dikarya</taxon>
        <taxon>Ascomycota</taxon>
        <taxon>Pezizomycotina</taxon>
        <taxon>Sordariomycetes</taxon>
        <taxon>Hypocreomycetidae</taxon>
        <taxon>Hypocreales</taxon>
        <taxon>Hypocreaceae</taxon>
        <taxon>Trichoderma</taxon>
    </lineage>
</organism>
<keyword evidence="2" id="KW-1185">Reference proteome</keyword>
<evidence type="ECO:0000313" key="1">
    <source>
        <dbReference type="EMBL" id="PTB59285.1"/>
    </source>
</evidence>
<accession>A0A2T4AQD8</accession>
<dbReference type="SUPFAM" id="SSF52540">
    <property type="entry name" value="P-loop containing nucleoside triphosphate hydrolases"/>
    <property type="match status" value="1"/>
</dbReference>
<evidence type="ECO:0000313" key="2">
    <source>
        <dbReference type="Proteomes" id="UP000241690"/>
    </source>
</evidence>